<name>A0A074WTP5_9PEZI</name>
<evidence type="ECO:0000256" key="1">
    <source>
        <dbReference type="ARBA" id="ARBA00022679"/>
    </source>
</evidence>
<evidence type="ECO:0000313" key="9">
    <source>
        <dbReference type="EMBL" id="KEQ74939.1"/>
    </source>
</evidence>
<keyword evidence="4" id="KW-0863">Zinc-finger</keyword>
<feature type="region of interest" description="Disordered" evidence="7">
    <location>
        <begin position="213"/>
        <end position="342"/>
    </location>
</feature>
<evidence type="ECO:0000256" key="2">
    <source>
        <dbReference type="ARBA" id="ARBA00022723"/>
    </source>
</evidence>
<gene>
    <name evidence="9" type="ORF">M436DRAFT_62365</name>
</gene>
<feature type="domain" description="RING-type" evidence="8">
    <location>
        <begin position="5"/>
        <end position="204"/>
    </location>
</feature>
<dbReference type="GO" id="GO:0016740">
    <property type="term" value="F:transferase activity"/>
    <property type="evidence" value="ECO:0007669"/>
    <property type="project" value="UniProtKB-KW"/>
</dbReference>
<proteinExistence type="predicted"/>
<protein>
    <recommendedName>
        <fullName evidence="8">RING-type domain-containing protein</fullName>
    </recommendedName>
</protein>
<dbReference type="InterPro" id="IPR044066">
    <property type="entry name" value="TRIAD_supradom"/>
</dbReference>
<keyword evidence="10" id="KW-1185">Reference proteome</keyword>
<sequence>MDSEDTRDCVICLSALPTQSTLTWDCNQCTWCFECISDGITSSPRKSDWPQNWCGHDHPTPIPLRSILEKAKKHIPANVYTKWFEKQEQWSQVKCPHCCRWTHSDHITEGRVLECPTCNKSVCIECGKLAHEGQCRRTRKEDLKAVLNALRHEGAAMCPRCGFVAGRAKDGCNQITSPKPCSQVFCFKCSRDWKLCRGLCKGGGAAEVLEKATQAESPTEVYHVSGVSGAQASTVKGDSKDDEASADSDEDKKTKLEGKKKKRAHSPDPLFERFSKKAKTRVEDEEDKDDLEIDSDASDDEEDKVAHDDDNGEFEFDIDEDDEYGSDDGEDGEEDEEEEDGE</sequence>
<keyword evidence="1" id="KW-0808">Transferase</keyword>
<dbReference type="EMBL" id="KL584706">
    <property type="protein sequence ID" value="KEQ74939.1"/>
    <property type="molecule type" value="Genomic_DNA"/>
</dbReference>
<dbReference type="CDD" id="cd20335">
    <property type="entry name" value="BRcat_RBR"/>
    <property type="match status" value="1"/>
</dbReference>
<dbReference type="Proteomes" id="UP000027730">
    <property type="component" value="Unassembled WGS sequence"/>
</dbReference>
<evidence type="ECO:0000256" key="6">
    <source>
        <dbReference type="ARBA" id="ARBA00022833"/>
    </source>
</evidence>
<evidence type="ECO:0000256" key="4">
    <source>
        <dbReference type="ARBA" id="ARBA00022771"/>
    </source>
</evidence>
<evidence type="ECO:0000256" key="7">
    <source>
        <dbReference type="SAM" id="MobiDB-lite"/>
    </source>
</evidence>
<reference evidence="9 10" key="1">
    <citation type="journal article" date="2014" name="BMC Genomics">
        <title>Genome sequencing of four Aureobasidium pullulans varieties: biotechnological potential, stress tolerance, and description of new species.</title>
        <authorList>
            <person name="Gostin Ar C."/>
            <person name="Ohm R.A."/>
            <person name="Kogej T."/>
            <person name="Sonjak S."/>
            <person name="Turk M."/>
            <person name="Zajc J."/>
            <person name="Zalar P."/>
            <person name="Grube M."/>
            <person name="Sun H."/>
            <person name="Han J."/>
            <person name="Sharma A."/>
            <person name="Chiniquy J."/>
            <person name="Ngan C.Y."/>
            <person name="Lipzen A."/>
            <person name="Barry K."/>
            <person name="Grigoriev I.V."/>
            <person name="Gunde-Cimerman N."/>
        </authorList>
    </citation>
    <scope>NUCLEOTIDE SEQUENCE [LARGE SCALE GENOMIC DNA]</scope>
    <source>
        <strain evidence="9 10">CBS 147.97</strain>
    </source>
</reference>
<evidence type="ECO:0000256" key="3">
    <source>
        <dbReference type="ARBA" id="ARBA00022737"/>
    </source>
</evidence>
<keyword evidence="2" id="KW-0479">Metal-binding</keyword>
<keyword evidence="3" id="KW-0677">Repeat</keyword>
<evidence type="ECO:0000313" key="10">
    <source>
        <dbReference type="Proteomes" id="UP000027730"/>
    </source>
</evidence>
<evidence type="ECO:0000256" key="5">
    <source>
        <dbReference type="ARBA" id="ARBA00022786"/>
    </source>
</evidence>
<dbReference type="PROSITE" id="PS51873">
    <property type="entry name" value="TRIAD"/>
    <property type="match status" value="1"/>
</dbReference>
<keyword evidence="5" id="KW-0833">Ubl conjugation pathway</keyword>
<feature type="compositionally biased region" description="Acidic residues" evidence="7">
    <location>
        <begin position="310"/>
        <end position="342"/>
    </location>
</feature>
<dbReference type="GO" id="GO:0008270">
    <property type="term" value="F:zinc ion binding"/>
    <property type="evidence" value="ECO:0007669"/>
    <property type="project" value="UniProtKB-KW"/>
</dbReference>
<dbReference type="AlphaFoldDB" id="A0A074WTP5"/>
<dbReference type="OrthoDB" id="3931047at2759"/>
<dbReference type="GeneID" id="25413360"/>
<dbReference type="HOGENOM" id="CLU_811282_0_0_1"/>
<dbReference type="STRING" id="1043004.A0A074WTP5"/>
<dbReference type="RefSeq" id="XP_013429171.1">
    <property type="nucleotide sequence ID" value="XM_013573717.1"/>
</dbReference>
<feature type="compositionally biased region" description="Acidic residues" evidence="7">
    <location>
        <begin position="283"/>
        <end position="303"/>
    </location>
</feature>
<evidence type="ECO:0000259" key="8">
    <source>
        <dbReference type="PROSITE" id="PS51873"/>
    </source>
</evidence>
<organism evidence="9 10">
    <name type="scientific">Aureobasidium namibiae CBS 147.97</name>
    <dbReference type="NCBI Taxonomy" id="1043004"/>
    <lineage>
        <taxon>Eukaryota</taxon>
        <taxon>Fungi</taxon>
        <taxon>Dikarya</taxon>
        <taxon>Ascomycota</taxon>
        <taxon>Pezizomycotina</taxon>
        <taxon>Dothideomycetes</taxon>
        <taxon>Dothideomycetidae</taxon>
        <taxon>Dothideales</taxon>
        <taxon>Saccotheciaceae</taxon>
        <taxon>Aureobasidium</taxon>
    </lineage>
</organism>
<keyword evidence="6" id="KW-0862">Zinc</keyword>
<accession>A0A074WTP5</accession>